<organism evidence="1 2">
    <name type="scientific">Desulfosporosinus fructosivorans</name>
    <dbReference type="NCBI Taxonomy" id="2018669"/>
    <lineage>
        <taxon>Bacteria</taxon>
        <taxon>Bacillati</taxon>
        <taxon>Bacillota</taxon>
        <taxon>Clostridia</taxon>
        <taxon>Eubacteriales</taxon>
        <taxon>Desulfitobacteriaceae</taxon>
        <taxon>Desulfosporosinus</taxon>
    </lineage>
</organism>
<dbReference type="EMBL" id="SPQQ01000001">
    <property type="protein sequence ID" value="TGE39733.1"/>
    <property type="molecule type" value="Genomic_DNA"/>
</dbReference>
<comment type="caution">
    <text evidence="1">The sequence shown here is derived from an EMBL/GenBank/DDBJ whole genome shotgun (WGS) entry which is preliminary data.</text>
</comment>
<name>A0A4Z0RCP1_9FIRM</name>
<reference evidence="1 2" key="1">
    <citation type="submission" date="2019-03" db="EMBL/GenBank/DDBJ databases">
        <title>Draft Genome Sequence of Desulfosporosinus fructosivorans Strain 63.6F, Isolated from Marine Sediment in the Baltic Sea.</title>
        <authorList>
            <person name="Hausmann B."/>
            <person name="Vandieken V."/>
            <person name="Pjevac P."/>
            <person name="Schreck K."/>
            <person name="Herbold C.W."/>
            <person name="Loy A."/>
        </authorList>
    </citation>
    <scope>NUCLEOTIDE SEQUENCE [LARGE SCALE GENOMIC DNA]</scope>
    <source>
        <strain evidence="1 2">63.6F</strain>
    </source>
</reference>
<dbReference type="InterPro" id="IPR029044">
    <property type="entry name" value="Nucleotide-diphossugar_trans"/>
</dbReference>
<evidence type="ECO:0000313" key="1">
    <source>
        <dbReference type="EMBL" id="TGE39733.1"/>
    </source>
</evidence>
<gene>
    <name evidence="1" type="ORF">E4K67_01690</name>
</gene>
<proteinExistence type="predicted"/>
<dbReference type="Gene3D" id="3.90.550.10">
    <property type="entry name" value="Spore Coat Polysaccharide Biosynthesis Protein SpsA, Chain A"/>
    <property type="match status" value="1"/>
</dbReference>
<dbReference type="SUPFAM" id="SSF53448">
    <property type="entry name" value="Nucleotide-diphospho-sugar transferases"/>
    <property type="match status" value="1"/>
</dbReference>
<evidence type="ECO:0000313" key="2">
    <source>
        <dbReference type="Proteomes" id="UP000298460"/>
    </source>
</evidence>
<dbReference type="OrthoDB" id="9790005at2"/>
<keyword evidence="2" id="KW-1185">Reference proteome</keyword>
<accession>A0A4Z0RCP1</accession>
<evidence type="ECO:0008006" key="3">
    <source>
        <dbReference type="Google" id="ProtNLM"/>
    </source>
</evidence>
<dbReference type="AlphaFoldDB" id="A0A4Z0RCP1"/>
<protein>
    <recommendedName>
        <fullName evidence="3">Glycosyltransferase</fullName>
    </recommendedName>
</protein>
<dbReference type="Proteomes" id="UP000298460">
    <property type="component" value="Unassembled WGS sequence"/>
</dbReference>
<sequence length="298" mass="34642">MIESILSKMKGIKVMKVDIVCPLYLAEDYIEGFLERLQRQKNVEIDNVIFPITEEGSVAEVANKISKAGYRYFLLSKDAFSHSLTREKAIFEYCENDIVIMMSQDVILLDDYCLFELASHVTSEVVYAYGRQICSKKTIEHYTRLKNYSEASSVVTKADIERLQIKAFGSSDAFAAYYRPAFLRLNSYDNIHMMFNEDMYYAKKILEAGYKKAYVATAVVEHSHKLTLNQLYKRYYATGEWFKEHREFDNYKTTDTGLQLAIFVFKAAIKDFNVPVLIRFVPDMLSRYLGMRNGKMHN</sequence>